<accession>A0A9P8Q7M3</accession>
<dbReference type="AlphaFoldDB" id="A0A9P8Q7M3"/>
<gene>
    <name evidence="2" type="ORF">WICPIJ_003267</name>
</gene>
<feature type="region of interest" description="Disordered" evidence="1">
    <location>
        <begin position="254"/>
        <end position="275"/>
    </location>
</feature>
<feature type="compositionally biased region" description="Basic and acidic residues" evidence="1">
    <location>
        <begin position="258"/>
        <end position="275"/>
    </location>
</feature>
<organism evidence="2 3">
    <name type="scientific">Wickerhamomyces pijperi</name>
    <name type="common">Yeast</name>
    <name type="synonym">Pichia pijperi</name>
    <dbReference type="NCBI Taxonomy" id="599730"/>
    <lineage>
        <taxon>Eukaryota</taxon>
        <taxon>Fungi</taxon>
        <taxon>Dikarya</taxon>
        <taxon>Ascomycota</taxon>
        <taxon>Saccharomycotina</taxon>
        <taxon>Saccharomycetes</taxon>
        <taxon>Phaffomycetales</taxon>
        <taxon>Wickerhamomycetaceae</taxon>
        <taxon>Wickerhamomyces</taxon>
    </lineage>
</organism>
<comment type="caution">
    <text evidence="2">The sequence shown here is derived from an EMBL/GenBank/DDBJ whole genome shotgun (WGS) entry which is preliminary data.</text>
</comment>
<reference evidence="2" key="2">
    <citation type="submission" date="2021-01" db="EMBL/GenBank/DDBJ databases">
        <authorList>
            <person name="Schikora-Tamarit M.A."/>
        </authorList>
    </citation>
    <scope>NUCLEOTIDE SEQUENCE</scope>
    <source>
        <strain evidence="2">CBS2887</strain>
    </source>
</reference>
<proteinExistence type="predicted"/>
<reference evidence="2" key="1">
    <citation type="journal article" date="2021" name="Open Biol.">
        <title>Shared evolutionary footprints suggest mitochondrial oxidative damage underlies multiple complex I losses in fungi.</title>
        <authorList>
            <person name="Schikora-Tamarit M.A."/>
            <person name="Marcet-Houben M."/>
            <person name="Nosek J."/>
            <person name="Gabaldon T."/>
        </authorList>
    </citation>
    <scope>NUCLEOTIDE SEQUENCE</scope>
    <source>
        <strain evidence="2">CBS2887</strain>
    </source>
</reference>
<name>A0A9P8Q7M3_WICPI</name>
<keyword evidence="3" id="KW-1185">Reference proteome</keyword>
<evidence type="ECO:0000313" key="2">
    <source>
        <dbReference type="EMBL" id="KAH3685748.1"/>
    </source>
</evidence>
<protein>
    <submittedName>
        <fullName evidence="2">Uncharacterized protein</fullName>
    </submittedName>
</protein>
<sequence length="291" mass="32294">MSVSISMVISTRSGLRNEPQRQTNGTVSRHFFKDNTPDIETVILVLLDLCTFSNANDKHTQSKKPHIERQLLTQMGTNVRSGVLVIGLVFLRLLKNTQGLIFPAWTAGCNLERSREPKPAVLEEKAKNIPLRTLWPAESPSRAAAWISKTIKRIQSAPLNTTSVSNNHHVVVEGKRIVKQRLGWSNKNPRDSLINDRSRELLNITQMMNLSTIGNPVLPQTMKKAVANKASGSSHLGVQLRSAADVVKVSFKPVKSHAAHDGVDEDDRSKPSRTVENDLLVQRKEVQVNGV</sequence>
<dbReference type="Proteomes" id="UP000774326">
    <property type="component" value="Unassembled WGS sequence"/>
</dbReference>
<evidence type="ECO:0000313" key="3">
    <source>
        <dbReference type="Proteomes" id="UP000774326"/>
    </source>
</evidence>
<evidence type="ECO:0000256" key="1">
    <source>
        <dbReference type="SAM" id="MobiDB-lite"/>
    </source>
</evidence>
<dbReference type="EMBL" id="JAEUBG010001815">
    <property type="protein sequence ID" value="KAH3685748.1"/>
    <property type="molecule type" value="Genomic_DNA"/>
</dbReference>